<dbReference type="EMBL" id="MJBI02000001">
    <property type="protein sequence ID" value="RAI82137.1"/>
    <property type="molecule type" value="Genomic_DNA"/>
</dbReference>
<evidence type="ECO:0000313" key="2">
    <source>
        <dbReference type="EMBL" id="RAI82137.1"/>
    </source>
</evidence>
<dbReference type="Proteomes" id="UP000229523">
    <property type="component" value="Unassembled WGS sequence"/>
</dbReference>
<name>A0A2G5NQV7_9STAP</name>
<proteinExistence type="predicted"/>
<dbReference type="RefSeq" id="WP_099579681.1">
    <property type="nucleotide sequence ID" value="NZ_MJBI02000001.1"/>
</dbReference>
<dbReference type="InterPro" id="IPR045515">
    <property type="entry name" value="DUF6440"/>
</dbReference>
<evidence type="ECO:0000259" key="1">
    <source>
        <dbReference type="Pfam" id="PF20037"/>
    </source>
</evidence>
<dbReference type="AlphaFoldDB" id="A0A2G5NQV7"/>
<organism evidence="2 3">
    <name type="scientific">Macrococcoides goetzii</name>
    <dbReference type="NCBI Taxonomy" id="1891097"/>
    <lineage>
        <taxon>Bacteria</taxon>
        <taxon>Bacillati</taxon>
        <taxon>Bacillota</taxon>
        <taxon>Bacilli</taxon>
        <taxon>Bacillales</taxon>
        <taxon>Staphylococcaceae</taxon>
        <taxon>Macrococcoides</taxon>
    </lineage>
</organism>
<comment type="caution">
    <text evidence="2">The sequence shown here is derived from an EMBL/GenBank/DDBJ whole genome shotgun (WGS) entry which is preliminary data.</text>
</comment>
<accession>A0A2G5NQV7</accession>
<reference evidence="2 3" key="1">
    <citation type="journal article" date="2018" name="Front. Microbiol.">
        <title>Description and Comparative Genomics of Macrococcus caseolyticus subsp. hominis subsp. nov., Macrococcus goetzii sp. nov., Macrococcus epidermidis sp. nov., and Macrococcus bohemicus sp. nov., Novel Macrococci From Human Clinical Material With Virulence Potential and Suspected Uptake of Foreign DNA by Natural Transformation.</title>
        <authorList>
            <person name="Maslanova I."/>
            <person name="Wertheimer Z."/>
            <person name="Sedlacek I."/>
            <person name="Svec P."/>
            <person name="Indrakova A."/>
            <person name="Kovarovic V."/>
            <person name="Schumann P."/>
            <person name="Sproer C."/>
            <person name="Kralova S."/>
            <person name="Sedo O."/>
            <person name="Kristofova L."/>
            <person name="Vrbovska V."/>
            <person name="Fuzik T."/>
            <person name="Petras P."/>
            <person name="Zdrahal Z."/>
            <person name="Ruzickova V."/>
            <person name="Doskar J."/>
            <person name="Pantucek R."/>
        </authorList>
    </citation>
    <scope>NUCLEOTIDE SEQUENCE [LARGE SCALE GENOMIC DNA]</scope>
    <source>
        <strain evidence="2 3">CCM 4927</strain>
    </source>
</reference>
<keyword evidence="3" id="KW-1185">Reference proteome</keyword>
<sequence>MSRENKRFSNIKDGSDKGSKMMSTYIITDEQTGVQYLYAAMGYGAGLTPILDSEGKPVLAPGYPK</sequence>
<evidence type="ECO:0000313" key="3">
    <source>
        <dbReference type="Proteomes" id="UP000229523"/>
    </source>
</evidence>
<dbReference type="Pfam" id="PF20037">
    <property type="entry name" value="DUF6440"/>
    <property type="match status" value="1"/>
</dbReference>
<gene>
    <name evidence="2" type="ORF">BFS35_000195</name>
</gene>
<protein>
    <recommendedName>
        <fullName evidence="1">DUF6440 domain-containing protein</fullName>
    </recommendedName>
</protein>
<feature type="domain" description="DUF6440" evidence="1">
    <location>
        <begin position="7"/>
        <end position="59"/>
    </location>
</feature>